<evidence type="ECO:0000313" key="2">
    <source>
        <dbReference type="EMBL" id="SFS83695.1"/>
    </source>
</evidence>
<proteinExistence type="predicted"/>
<sequence length="279" mass="29841">MIPRRGLMSGPSTLSTNQTCPQWQTRQEKGAAAERPVATLEPSQLSRRGFAAETLNARSDGPCVRRKADGVRQGIAGSWPVDGALRSDCAAGRSCGRARPSCRSEANPAMGKDPKTNLGVVARPVPNASAPLPVQRSRHVTRERRPQRVAVDTLGGRHGTTGIALRLERRAIPVAVEGTAVEQQTGAGSGRIPGRDAGLQIGFLLLVELVRRAGSSGCDSEASPASHVPFVGERSCRCRTAFRASVCPWLSCSIRSPKWRGRGVSWCRGPARDARRAIR</sequence>
<feature type="region of interest" description="Disordered" evidence="1">
    <location>
        <begin position="1"/>
        <end position="45"/>
    </location>
</feature>
<evidence type="ECO:0000313" key="3">
    <source>
        <dbReference type="Proteomes" id="UP000199392"/>
    </source>
</evidence>
<reference evidence="3" key="1">
    <citation type="submission" date="2016-10" db="EMBL/GenBank/DDBJ databases">
        <authorList>
            <person name="Varghese N."/>
            <person name="Submissions S."/>
        </authorList>
    </citation>
    <scope>NUCLEOTIDE SEQUENCE [LARGE SCALE GENOMIC DNA]</scope>
    <source>
        <strain evidence="3">DSM 26894</strain>
    </source>
</reference>
<name>A0A1I6T379_9RHOB</name>
<keyword evidence="3" id="KW-1185">Reference proteome</keyword>
<dbReference type="Proteomes" id="UP000199392">
    <property type="component" value="Unassembled WGS sequence"/>
</dbReference>
<organism evidence="2 3">
    <name type="scientific">Alloyangia pacifica</name>
    <dbReference type="NCBI Taxonomy" id="311180"/>
    <lineage>
        <taxon>Bacteria</taxon>
        <taxon>Pseudomonadati</taxon>
        <taxon>Pseudomonadota</taxon>
        <taxon>Alphaproteobacteria</taxon>
        <taxon>Rhodobacterales</taxon>
        <taxon>Roseobacteraceae</taxon>
        <taxon>Alloyangia</taxon>
    </lineage>
</organism>
<dbReference type="AlphaFoldDB" id="A0A1I6T379"/>
<protein>
    <submittedName>
        <fullName evidence="2">Uncharacterized protein</fullName>
    </submittedName>
</protein>
<gene>
    <name evidence="2" type="ORF">SAMN04488050_105261</name>
</gene>
<accession>A0A1I6T379</accession>
<dbReference type="EMBL" id="FOZW01000005">
    <property type="protein sequence ID" value="SFS83695.1"/>
    <property type="molecule type" value="Genomic_DNA"/>
</dbReference>
<feature type="compositionally biased region" description="Polar residues" evidence="1">
    <location>
        <begin position="10"/>
        <end position="25"/>
    </location>
</feature>
<feature type="compositionally biased region" description="Basic residues" evidence="1">
    <location>
        <begin position="136"/>
        <end position="145"/>
    </location>
</feature>
<feature type="region of interest" description="Disordered" evidence="1">
    <location>
        <begin position="94"/>
        <end position="145"/>
    </location>
</feature>
<evidence type="ECO:0000256" key="1">
    <source>
        <dbReference type="SAM" id="MobiDB-lite"/>
    </source>
</evidence>